<proteinExistence type="predicted"/>
<dbReference type="Proteomes" id="UP000015106">
    <property type="component" value="Chromosome 7"/>
</dbReference>
<accession>A0A8R7QYA4</accession>
<reference evidence="1" key="3">
    <citation type="submission" date="2022-06" db="UniProtKB">
        <authorList>
            <consortium name="EnsemblPlants"/>
        </authorList>
    </citation>
    <scope>IDENTIFICATION</scope>
</reference>
<reference evidence="2" key="1">
    <citation type="journal article" date="2013" name="Nature">
        <title>Draft genome of the wheat A-genome progenitor Triticum urartu.</title>
        <authorList>
            <person name="Ling H.Q."/>
            <person name="Zhao S."/>
            <person name="Liu D."/>
            <person name="Wang J."/>
            <person name="Sun H."/>
            <person name="Zhang C."/>
            <person name="Fan H."/>
            <person name="Li D."/>
            <person name="Dong L."/>
            <person name="Tao Y."/>
            <person name="Gao C."/>
            <person name="Wu H."/>
            <person name="Li Y."/>
            <person name="Cui Y."/>
            <person name="Guo X."/>
            <person name="Zheng S."/>
            <person name="Wang B."/>
            <person name="Yu K."/>
            <person name="Liang Q."/>
            <person name="Yang W."/>
            <person name="Lou X."/>
            <person name="Chen J."/>
            <person name="Feng M."/>
            <person name="Jian J."/>
            <person name="Zhang X."/>
            <person name="Luo G."/>
            <person name="Jiang Y."/>
            <person name="Liu J."/>
            <person name="Wang Z."/>
            <person name="Sha Y."/>
            <person name="Zhang B."/>
            <person name="Wu H."/>
            <person name="Tang D."/>
            <person name="Shen Q."/>
            <person name="Xue P."/>
            <person name="Zou S."/>
            <person name="Wang X."/>
            <person name="Liu X."/>
            <person name="Wang F."/>
            <person name="Yang Y."/>
            <person name="An X."/>
            <person name="Dong Z."/>
            <person name="Zhang K."/>
            <person name="Zhang X."/>
            <person name="Luo M.C."/>
            <person name="Dvorak J."/>
            <person name="Tong Y."/>
            <person name="Wang J."/>
            <person name="Yang H."/>
            <person name="Li Z."/>
            <person name="Wang D."/>
            <person name="Zhang A."/>
            <person name="Wang J."/>
        </authorList>
    </citation>
    <scope>NUCLEOTIDE SEQUENCE</scope>
    <source>
        <strain evidence="2">cv. G1812</strain>
    </source>
</reference>
<dbReference type="Gramene" id="TuG1812G0700000468.01.T01">
    <property type="protein sequence ID" value="TuG1812G0700000468.01.T01.cds415028"/>
    <property type="gene ID" value="TuG1812G0700000468.01"/>
</dbReference>
<dbReference type="AlphaFoldDB" id="A0A8R7QYA4"/>
<reference evidence="1" key="2">
    <citation type="submission" date="2018-03" db="EMBL/GenBank/DDBJ databases">
        <title>The Triticum urartu genome reveals the dynamic nature of wheat genome evolution.</title>
        <authorList>
            <person name="Ling H."/>
            <person name="Ma B."/>
            <person name="Shi X."/>
            <person name="Liu H."/>
            <person name="Dong L."/>
            <person name="Sun H."/>
            <person name="Cao Y."/>
            <person name="Gao Q."/>
            <person name="Zheng S."/>
            <person name="Li Y."/>
            <person name="Yu Y."/>
            <person name="Du H."/>
            <person name="Qi M."/>
            <person name="Li Y."/>
            <person name="Yu H."/>
            <person name="Cui Y."/>
            <person name="Wang N."/>
            <person name="Chen C."/>
            <person name="Wu H."/>
            <person name="Zhao Y."/>
            <person name="Zhang J."/>
            <person name="Li Y."/>
            <person name="Zhou W."/>
            <person name="Zhang B."/>
            <person name="Hu W."/>
            <person name="Eijk M."/>
            <person name="Tang J."/>
            <person name="Witsenboer H."/>
            <person name="Zhao S."/>
            <person name="Li Z."/>
            <person name="Zhang A."/>
            <person name="Wang D."/>
            <person name="Liang C."/>
        </authorList>
    </citation>
    <scope>NUCLEOTIDE SEQUENCE [LARGE SCALE GENOMIC DNA]</scope>
    <source>
        <strain evidence="1">cv. G1812</strain>
    </source>
</reference>
<evidence type="ECO:0000313" key="2">
    <source>
        <dbReference type="Proteomes" id="UP000015106"/>
    </source>
</evidence>
<protein>
    <submittedName>
        <fullName evidence="1">Uncharacterized protein</fullName>
    </submittedName>
</protein>
<name>A0A8R7QYA4_TRIUA</name>
<keyword evidence="2" id="KW-1185">Reference proteome</keyword>
<evidence type="ECO:0000313" key="1">
    <source>
        <dbReference type="EnsemblPlants" id="TuG1812G0700000468.01.T01.cds415028"/>
    </source>
</evidence>
<dbReference type="EnsemblPlants" id="TuG1812G0700000468.01.T01">
    <property type="protein sequence ID" value="TuG1812G0700000468.01.T01.cds415028"/>
    <property type="gene ID" value="TuG1812G0700000468.01"/>
</dbReference>
<organism evidence="1 2">
    <name type="scientific">Triticum urartu</name>
    <name type="common">Red wild einkorn</name>
    <name type="synonym">Crithodium urartu</name>
    <dbReference type="NCBI Taxonomy" id="4572"/>
    <lineage>
        <taxon>Eukaryota</taxon>
        <taxon>Viridiplantae</taxon>
        <taxon>Streptophyta</taxon>
        <taxon>Embryophyta</taxon>
        <taxon>Tracheophyta</taxon>
        <taxon>Spermatophyta</taxon>
        <taxon>Magnoliopsida</taxon>
        <taxon>Liliopsida</taxon>
        <taxon>Poales</taxon>
        <taxon>Poaceae</taxon>
        <taxon>BOP clade</taxon>
        <taxon>Pooideae</taxon>
        <taxon>Triticodae</taxon>
        <taxon>Triticeae</taxon>
        <taxon>Triticinae</taxon>
        <taxon>Triticum</taxon>
    </lineage>
</organism>
<sequence>MVLMSFCAKHASCISKTLSILKSGEQSEGAGFMCLSPNTVNDRTWFQSKPLFGHKLPWYATWRKLFPIVPLTLSHVEHAKFSSLEIETMTSRTIS</sequence>